<name>A0A150GVT2_GONPE</name>
<evidence type="ECO:0000313" key="1">
    <source>
        <dbReference type="EMBL" id="KXZ53460.1"/>
    </source>
</evidence>
<comment type="caution">
    <text evidence="1">The sequence shown here is derived from an EMBL/GenBank/DDBJ whole genome shotgun (WGS) entry which is preliminary data.</text>
</comment>
<organism evidence="1 2">
    <name type="scientific">Gonium pectorale</name>
    <name type="common">Green alga</name>
    <dbReference type="NCBI Taxonomy" id="33097"/>
    <lineage>
        <taxon>Eukaryota</taxon>
        <taxon>Viridiplantae</taxon>
        <taxon>Chlorophyta</taxon>
        <taxon>core chlorophytes</taxon>
        <taxon>Chlorophyceae</taxon>
        <taxon>CS clade</taxon>
        <taxon>Chlamydomonadales</taxon>
        <taxon>Volvocaceae</taxon>
        <taxon>Gonium</taxon>
    </lineage>
</organism>
<dbReference type="Proteomes" id="UP000075714">
    <property type="component" value="Unassembled WGS sequence"/>
</dbReference>
<sequence length="323" mass="33042">MAAPAPYRSLIFLIDALHASAASSLRHALARFANLLALGGGGWQHRPADVGLALVSRTGAGVQLQVVYKPSRFALRDFQAAVTRLREHDAWSQPDTRKLVLALRSLVQHLAAAAREAPDEVDGGPAAPSRVVLVAHSFSPPAGGLLTRVLEEAARGLISVAFLSLNTEQSLEVPTLTAGAVSSTGGTAGIGAAGADGGAVSVAELEAAATASVGALRRALARHENAECASAVAGPRPSYCRVESGALLPPEAAPPDPLTARLGEEQELRLSGRSGPPQALVDDTADWRCSFGGPAADGQAPPPVQLVAERVVTAAEVDEAITG</sequence>
<keyword evidence="2" id="KW-1185">Reference proteome</keyword>
<dbReference type="AlphaFoldDB" id="A0A150GVT2"/>
<gene>
    <name evidence="1" type="ORF">GPECTOR_7g910</name>
</gene>
<protein>
    <submittedName>
        <fullName evidence="1">Uncharacterized protein</fullName>
    </submittedName>
</protein>
<accession>A0A150GVT2</accession>
<dbReference type="OrthoDB" id="546285at2759"/>
<dbReference type="EMBL" id="LSYV01000008">
    <property type="protein sequence ID" value="KXZ53460.1"/>
    <property type="molecule type" value="Genomic_DNA"/>
</dbReference>
<reference evidence="2" key="1">
    <citation type="journal article" date="2016" name="Nat. Commun.">
        <title>The Gonium pectorale genome demonstrates co-option of cell cycle regulation during the evolution of multicellularity.</title>
        <authorList>
            <person name="Hanschen E.R."/>
            <person name="Marriage T.N."/>
            <person name="Ferris P.J."/>
            <person name="Hamaji T."/>
            <person name="Toyoda A."/>
            <person name="Fujiyama A."/>
            <person name="Neme R."/>
            <person name="Noguchi H."/>
            <person name="Minakuchi Y."/>
            <person name="Suzuki M."/>
            <person name="Kawai-Toyooka H."/>
            <person name="Smith D.R."/>
            <person name="Sparks H."/>
            <person name="Anderson J."/>
            <person name="Bakaric R."/>
            <person name="Luria V."/>
            <person name="Karger A."/>
            <person name="Kirschner M.W."/>
            <person name="Durand P.M."/>
            <person name="Michod R.E."/>
            <person name="Nozaki H."/>
            <person name="Olson B.J."/>
        </authorList>
    </citation>
    <scope>NUCLEOTIDE SEQUENCE [LARGE SCALE GENOMIC DNA]</scope>
    <source>
        <strain evidence="2">NIES-2863</strain>
    </source>
</reference>
<evidence type="ECO:0000313" key="2">
    <source>
        <dbReference type="Proteomes" id="UP000075714"/>
    </source>
</evidence>
<proteinExistence type="predicted"/>